<evidence type="ECO:0000256" key="1">
    <source>
        <dbReference type="ARBA" id="ARBA00022679"/>
    </source>
</evidence>
<evidence type="ECO:0000259" key="3">
    <source>
        <dbReference type="PROSITE" id="PS51186"/>
    </source>
</evidence>
<keyword evidence="5" id="KW-1185">Reference proteome</keyword>
<dbReference type="InterPro" id="IPR000182">
    <property type="entry name" value="GNAT_dom"/>
</dbReference>
<dbReference type="InterPro" id="IPR016181">
    <property type="entry name" value="Acyl_CoA_acyltransferase"/>
</dbReference>
<dbReference type="Proteomes" id="UP001501570">
    <property type="component" value="Unassembled WGS sequence"/>
</dbReference>
<protein>
    <submittedName>
        <fullName evidence="4">GNAT family N-acetyltransferase</fullName>
    </submittedName>
</protein>
<name>A0ABP9RMR1_9ACTN</name>
<dbReference type="PROSITE" id="PS51186">
    <property type="entry name" value="GNAT"/>
    <property type="match status" value="1"/>
</dbReference>
<dbReference type="Pfam" id="PF00583">
    <property type="entry name" value="Acetyltransf_1"/>
    <property type="match status" value="1"/>
</dbReference>
<sequence>MTLRFVLDPYLTPQLRDEIVALWTDVSNAGGAVGFVAPVTPQDVRPTATAAFAAVEEGHDRLLVGFDGDRPAAMLLLTSNRFALKEHWRTVKRVMMRPDLQGHGYGAALMREAERVARLLGWEALHLTVRAGLGTERFYEGLGYKEVGRLPGALRVGPGDHRDEIHMWRALD</sequence>
<dbReference type="CDD" id="cd04301">
    <property type="entry name" value="NAT_SF"/>
    <property type="match status" value="1"/>
</dbReference>
<comment type="caution">
    <text evidence="4">The sequence shown here is derived from an EMBL/GenBank/DDBJ whole genome shotgun (WGS) entry which is preliminary data.</text>
</comment>
<dbReference type="Gene3D" id="3.40.630.30">
    <property type="match status" value="1"/>
</dbReference>
<keyword evidence="1" id="KW-0808">Transferase</keyword>
<dbReference type="EMBL" id="BAABJQ010000004">
    <property type="protein sequence ID" value="GAA5181585.1"/>
    <property type="molecule type" value="Genomic_DNA"/>
</dbReference>
<keyword evidence="2" id="KW-0012">Acyltransferase</keyword>
<accession>A0ABP9RMR1</accession>
<feature type="domain" description="N-acetyltransferase" evidence="3">
    <location>
        <begin position="6"/>
        <end position="172"/>
    </location>
</feature>
<dbReference type="InterPro" id="IPR050832">
    <property type="entry name" value="Bact_Acetyltransf"/>
</dbReference>
<reference evidence="5" key="1">
    <citation type="journal article" date="2019" name="Int. J. Syst. Evol. Microbiol.">
        <title>The Global Catalogue of Microorganisms (GCM) 10K type strain sequencing project: providing services to taxonomists for standard genome sequencing and annotation.</title>
        <authorList>
            <consortium name="The Broad Institute Genomics Platform"/>
            <consortium name="The Broad Institute Genome Sequencing Center for Infectious Disease"/>
            <person name="Wu L."/>
            <person name="Ma J."/>
        </authorList>
    </citation>
    <scope>NUCLEOTIDE SEQUENCE [LARGE SCALE GENOMIC DNA]</scope>
    <source>
        <strain evidence="5">JCM 18304</strain>
    </source>
</reference>
<evidence type="ECO:0000256" key="2">
    <source>
        <dbReference type="ARBA" id="ARBA00023315"/>
    </source>
</evidence>
<gene>
    <name evidence="4" type="ORF">GCM10023322_16600</name>
</gene>
<evidence type="ECO:0000313" key="5">
    <source>
        <dbReference type="Proteomes" id="UP001501570"/>
    </source>
</evidence>
<dbReference type="RefSeq" id="WP_345627622.1">
    <property type="nucleotide sequence ID" value="NZ_BAABJQ010000004.1"/>
</dbReference>
<proteinExistence type="predicted"/>
<dbReference type="PANTHER" id="PTHR43877">
    <property type="entry name" value="AMINOALKYLPHOSPHONATE N-ACETYLTRANSFERASE-RELATED-RELATED"/>
    <property type="match status" value="1"/>
</dbReference>
<evidence type="ECO:0000313" key="4">
    <source>
        <dbReference type="EMBL" id="GAA5181585.1"/>
    </source>
</evidence>
<organism evidence="4 5">
    <name type="scientific">Rugosimonospora acidiphila</name>
    <dbReference type="NCBI Taxonomy" id="556531"/>
    <lineage>
        <taxon>Bacteria</taxon>
        <taxon>Bacillati</taxon>
        <taxon>Actinomycetota</taxon>
        <taxon>Actinomycetes</taxon>
        <taxon>Micromonosporales</taxon>
        <taxon>Micromonosporaceae</taxon>
        <taxon>Rugosimonospora</taxon>
    </lineage>
</organism>
<dbReference type="SUPFAM" id="SSF55729">
    <property type="entry name" value="Acyl-CoA N-acyltransferases (Nat)"/>
    <property type="match status" value="1"/>
</dbReference>
<dbReference type="PANTHER" id="PTHR43877:SF2">
    <property type="entry name" value="AMINOALKYLPHOSPHONATE N-ACETYLTRANSFERASE-RELATED"/>
    <property type="match status" value="1"/>
</dbReference>